<protein>
    <submittedName>
        <fullName evidence="1">Uncharacterized protein</fullName>
    </submittedName>
</protein>
<proteinExistence type="predicted"/>
<evidence type="ECO:0000313" key="4">
    <source>
        <dbReference type="Proteomes" id="UP000249045"/>
    </source>
</evidence>
<sequence>MTQRYTAHRDIRQHGPSLGQVGMPTLWRGISVG</sequence>
<accession>A0A328NF59</accession>
<evidence type="ECO:0000313" key="3">
    <source>
        <dbReference type="Proteomes" id="UP000248966"/>
    </source>
</evidence>
<dbReference type="AlphaFoldDB" id="A0A328NF59"/>
<gene>
    <name evidence="1" type="ORF">LAH08_00898</name>
    <name evidence="2" type="ORF">MED15_01598</name>
</gene>
<dbReference type="Proteomes" id="UP000249045">
    <property type="component" value="Unassembled WGS sequence"/>
</dbReference>
<reference evidence="3 4" key="1">
    <citation type="submission" date="2018-03" db="EMBL/GenBank/DDBJ databases">
        <title>Defining the species Micromonospora saelicesensis and Micromonospora noduli under the framework of genomics.</title>
        <authorList>
            <person name="Riesco R."/>
            <person name="Trujillo M.E."/>
        </authorList>
    </citation>
    <scope>NUCLEOTIDE SEQUENCE [LARGE SCALE GENOMIC DNA]</scope>
    <source>
        <strain evidence="1 3">LAH08</strain>
        <strain evidence="2 4">MED15</strain>
    </source>
</reference>
<evidence type="ECO:0000313" key="1">
    <source>
        <dbReference type="EMBL" id="RAO05440.1"/>
    </source>
</evidence>
<organism evidence="1 3">
    <name type="scientific">Micromonospora noduli</name>
    <dbReference type="NCBI Taxonomy" id="709876"/>
    <lineage>
        <taxon>Bacteria</taxon>
        <taxon>Bacillati</taxon>
        <taxon>Actinomycetota</taxon>
        <taxon>Actinomycetes</taxon>
        <taxon>Micromonosporales</taxon>
        <taxon>Micromonosporaceae</taxon>
        <taxon>Micromonospora</taxon>
    </lineage>
</organism>
<evidence type="ECO:0000313" key="2">
    <source>
        <dbReference type="EMBL" id="RAO22748.1"/>
    </source>
</evidence>
<comment type="caution">
    <text evidence="1">The sequence shown here is derived from an EMBL/GenBank/DDBJ whole genome shotgun (WGS) entry which is preliminary data.</text>
</comment>
<keyword evidence="4" id="KW-1185">Reference proteome</keyword>
<dbReference type="Proteomes" id="UP000248966">
    <property type="component" value="Unassembled WGS sequence"/>
</dbReference>
<dbReference type="EMBL" id="PYAA01000004">
    <property type="protein sequence ID" value="RAO05440.1"/>
    <property type="molecule type" value="Genomic_DNA"/>
</dbReference>
<dbReference type="EMBL" id="PYAC01000004">
    <property type="protein sequence ID" value="RAO22748.1"/>
    <property type="molecule type" value="Genomic_DNA"/>
</dbReference>
<name>A0A328NF59_9ACTN</name>